<evidence type="ECO:0000313" key="3">
    <source>
        <dbReference type="EMBL" id="KTD45216.1"/>
    </source>
</evidence>
<dbReference type="Pfam" id="PF00144">
    <property type="entry name" value="Beta-lactamase"/>
    <property type="match status" value="1"/>
</dbReference>
<feature type="compositionally biased region" description="Polar residues" evidence="1">
    <location>
        <begin position="841"/>
        <end position="854"/>
    </location>
</feature>
<dbReference type="AlphaFoldDB" id="A0A0W0XLJ4"/>
<feature type="region of interest" description="Disordered" evidence="1">
    <location>
        <begin position="309"/>
        <end position="329"/>
    </location>
</feature>
<evidence type="ECO:0000259" key="2">
    <source>
        <dbReference type="Pfam" id="PF00144"/>
    </source>
</evidence>
<sequence>MPESLKIVIDGPSAGLVEIIIETDSSTISAAFIYTPDAATHAPHEMLLGYHDAAGEAHQLPMTLEKNGQWTANRTMVPNESSDFYMHPNVKPGKLTQKPDIISKIALSDGKIIASVYENPELPTERKGSIQRRVLNAEGILSEPVDEHHQIKPGEQLIEIYIPAGYEASDSKDYPVQVMLDGGMHLRQDAFGNSMGTKTILDNLIANGRMPPIVAVFVSPSPPTQKEGQWVSMPRLEEYACDLKTDSMLKSIPGALKKAGMKTTDDPRKTGLCGQSLGGLQALYTARMHPEIYGQVIAQSPAVWWGPSASRLNNEENKSPPRYEDDDTWRAPLNNQEEQQYLLKMLDTGYDQLSRQTVPQGEVSIYLQAGTHETGDRNQGDEPLTQAVMSLARKLNIGCRLHNGGHTAESWATGLAVLLPQAHPAQPILEKNREVDAIDDITRSSTEKLIRSANIQGAAIASYSNEHISTLSIGTIAKIPFGAASLSKPVFAYLVLKLLEANKADEAIPGFGKFNSSDSQFGLETPLYRVFRDASGETLADNDNPFLKHFKPKDWNLAKQLNAKIILSHRTGLHIVEQKPYSFQFEPGAYYAYSGPGIDCLQTAIEELTHSDLETLAWANVFAPHALNMPHSSYGDEPVAANSLKTTAEEYATFVSSWINDERLNYAFKPQEPIYTMENDYFPQSKDMLVEAINVDASDRKQVSWGLGVGLVRKDKEVVGAYHTGDMDQWRSGFGAEIDPETGRCQTTRVYCANGANGHILAEKILPKALSPALNYFFPTYGFARNVKELDETSFHGMNPQRLKPDLKEKAYQTKNISNRYKELLQGTKSTKTDLAATEVLDSTQHAKPTTPNPFSIEPKPH</sequence>
<dbReference type="InterPro" id="IPR012338">
    <property type="entry name" value="Beta-lactam/transpept-like"/>
</dbReference>
<dbReference type="PATRIC" id="fig|45073.5.peg.2858"/>
<dbReference type="InterPro" id="IPR000801">
    <property type="entry name" value="Esterase-like"/>
</dbReference>
<protein>
    <submittedName>
        <fullName evidence="3">Putative secreted esterase</fullName>
    </submittedName>
</protein>
<dbReference type="InterPro" id="IPR029058">
    <property type="entry name" value="AB_hydrolase_fold"/>
</dbReference>
<keyword evidence="4" id="KW-1185">Reference proteome</keyword>
<gene>
    <name evidence="3" type="ORF">Lqui_2687</name>
</gene>
<dbReference type="RefSeq" id="WP_058508751.1">
    <property type="nucleotide sequence ID" value="NZ_CAAAIK010000004.1"/>
</dbReference>
<dbReference type="PANTHER" id="PTHR48098">
    <property type="entry name" value="ENTEROCHELIN ESTERASE-RELATED"/>
    <property type="match status" value="1"/>
</dbReference>
<dbReference type="SUPFAM" id="SSF56601">
    <property type="entry name" value="beta-lactamase/transpeptidase-like"/>
    <property type="match status" value="1"/>
</dbReference>
<name>A0A0W0XLJ4_9GAMM</name>
<accession>A0A0W0XLJ4</accession>
<dbReference type="STRING" id="45073.Lqui_2687"/>
<dbReference type="SUPFAM" id="SSF53474">
    <property type="entry name" value="alpha/beta-Hydrolases"/>
    <property type="match status" value="1"/>
</dbReference>
<dbReference type="InterPro" id="IPR050583">
    <property type="entry name" value="Mycobacterial_A85_antigen"/>
</dbReference>
<dbReference type="InterPro" id="IPR001466">
    <property type="entry name" value="Beta-lactam-related"/>
</dbReference>
<dbReference type="PANTHER" id="PTHR48098:SF3">
    <property type="entry name" value="IRON(III) ENTEROBACTIN ESTERASE"/>
    <property type="match status" value="1"/>
</dbReference>
<reference evidence="3 4" key="1">
    <citation type="submission" date="2015-11" db="EMBL/GenBank/DDBJ databases">
        <title>Genomic analysis of 38 Legionella species identifies large and diverse effector repertoires.</title>
        <authorList>
            <person name="Burstein D."/>
            <person name="Amaro F."/>
            <person name="Zusman T."/>
            <person name="Lifshitz Z."/>
            <person name="Cohen O."/>
            <person name="Gilbert J.A."/>
            <person name="Pupko T."/>
            <person name="Shuman H.A."/>
            <person name="Segal G."/>
        </authorList>
    </citation>
    <scope>NUCLEOTIDE SEQUENCE [LARGE SCALE GENOMIC DNA]</scope>
    <source>
        <strain evidence="3 4">CDC#1442-AUS-E</strain>
    </source>
</reference>
<dbReference type="EMBL" id="LNYS01000025">
    <property type="protein sequence ID" value="KTD45216.1"/>
    <property type="molecule type" value="Genomic_DNA"/>
</dbReference>
<dbReference type="Gene3D" id="3.40.710.10">
    <property type="entry name" value="DD-peptidase/beta-lactamase superfamily"/>
    <property type="match status" value="1"/>
</dbReference>
<organism evidence="3 4">
    <name type="scientific">Legionella quinlivanii</name>
    <dbReference type="NCBI Taxonomy" id="45073"/>
    <lineage>
        <taxon>Bacteria</taxon>
        <taxon>Pseudomonadati</taxon>
        <taxon>Pseudomonadota</taxon>
        <taxon>Gammaproteobacteria</taxon>
        <taxon>Legionellales</taxon>
        <taxon>Legionellaceae</taxon>
        <taxon>Legionella</taxon>
    </lineage>
</organism>
<dbReference type="Pfam" id="PF00756">
    <property type="entry name" value="Esterase"/>
    <property type="match status" value="1"/>
</dbReference>
<evidence type="ECO:0000313" key="4">
    <source>
        <dbReference type="Proteomes" id="UP000054618"/>
    </source>
</evidence>
<feature type="compositionally biased region" description="Basic and acidic residues" evidence="1">
    <location>
        <begin position="313"/>
        <end position="323"/>
    </location>
</feature>
<proteinExistence type="predicted"/>
<dbReference type="Gene3D" id="3.40.50.1820">
    <property type="entry name" value="alpha/beta hydrolase"/>
    <property type="match status" value="1"/>
</dbReference>
<comment type="caution">
    <text evidence="3">The sequence shown here is derived from an EMBL/GenBank/DDBJ whole genome shotgun (WGS) entry which is preliminary data.</text>
</comment>
<feature type="domain" description="Beta-lactamase-related" evidence="2">
    <location>
        <begin position="480"/>
        <end position="746"/>
    </location>
</feature>
<dbReference type="Proteomes" id="UP000054618">
    <property type="component" value="Unassembled WGS sequence"/>
</dbReference>
<evidence type="ECO:0000256" key="1">
    <source>
        <dbReference type="SAM" id="MobiDB-lite"/>
    </source>
</evidence>
<feature type="region of interest" description="Disordered" evidence="1">
    <location>
        <begin position="840"/>
        <end position="862"/>
    </location>
</feature>